<feature type="chain" id="PRO_5047243050" evidence="4">
    <location>
        <begin position="24"/>
        <end position="293"/>
    </location>
</feature>
<proteinExistence type="inferred from homology"/>
<dbReference type="EMBL" id="BMXE01000001">
    <property type="protein sequence ID" value="GHB17334.1"/>
    <property type="molecule type" value="Genomic_DNA"/>
</dbReference>
<name>A0ABQ3DV24_9HYPH</name>
<evidence type="ECO:0000256" key="4">
    <source>
        <dbReference type="SAM" id="SignalP"/>
    </source>
</evidence>
<comment type="caution">
    <text evidence="6">The sequence shown here is derived from an EMBL/GenBank/DDBJ whole genome shotgun (WGS) entry which is preliminary data.</text>
</comment>
<evidence type="ECO:0000256" key="1">
    <source>
        <dbReference type="ARBA" id="ARBA00004196"/>
    </source>
</evidence>
<sequence>MKKIVSLAAGAALLLGSTAVSMAQDTMALVVSTLNNPFFVSLKEGAEARANELGYKIVVLDSQNDPAKELANVEDVLSKKVAILLINPTDSDAVSSSIRAANRKDIPVITLDRGASRGNVVSHVASDNILGGEMAGELIVETLRGDGKVVELEGVPGTSAARDRGAGFKKAMYGASGIEVVAVQPADFDRTKGLNVMENILQAQPEVHAVFAHNDEMALGAIKAIEAAGRDILVVGFDGTDDGVRAVEEGDMLATVAQQAGMIGSIGVETADKVLKGEKVDTYTPVALKLVTK</sequence>
<dbReference type="Pfam" id="PF13407">
    <property type="entry name" value="Peripla_BP_4"/>
    <property type="match status" value="1"/>
</dbReference>
<dbReference type="PANTHER" id="PTHR46847">
    <property type="entry name" value="D-ALLOSE-BINDING PERIPLASMIC PROTEIN-RELATED"/>
    <property type="match status" value="1"/>
</dbReference>
<comment type="similarity">
    <text evidence="2">Belongs to the bacterial solute-binding protein 2 family.</text>
</comment>
<organism evidence="6 7">
    <name type="scientific">Pseudovibrio japonicus</name>
    <dbReference type="NCBI Taxonomy" id="366534"/>
    <lineage>
        <taxon>Bacteria</taxon>
        <taxon>Pseudomonadati</taxon>
        <taxon>Pseudomonadota</taxon>
        <taxon>Alphaproteobacteria</taxon>
        <taxon>Hyphomicrobiales</taxon>
        <taxon>Stappiaceae</taxon>
        <taxon>Pseudovibrio</taxon>
    </lineage>
</organism>
<dbReference type="CDD" id="cd06323">
    <property type="entry name" value="PBP1_ribose_binding"/>
    <property type="match status" value="1"/>
</dbReference>
<protein>
    <submittedName>
        <fullName evidence="6">D-ribose ABC transporter substrate-binding protein</fullName>
    </submittedName>
</protein>
<dbReference type="SUPFAM" id="SSF53822">
    <property type="entry name" value="Periplasmic binding protein-like I"/>
    <property type="match status" value="1"/>
</dbReference>
<feature type="signal peptide" evidence="4">
    <location>
        <begin position="1"/>
        <end position="23"/>
    </location>
</feature>
<keyword evidence="3 4" id="KW-0732">Signal</keyword>
<evidence type="ECO:0000256" key="2">
    <source>
        <dbReference type="ARBA" id="ARBA00007639"/>
    </source>
</evidence>
<dbReference type="InterPro" id="IPR025997">
    <property type="entry name" value="SBP_2_dom"/>
</dbReference>
<dbReference type="RefSeq" id="WP_189434361.1">
    <property type="nucleotide sequence ID" value="NZ_BMXE01000001.1"/>
</dbReference>
<dbReference type="Gene3D" id="3.40.50.2300">
    <property type="match status" value="2"/>
</dbReference>
<evidence type="ECO:0000313" key="6">
    <source>
        <dbReference type="EMBL" id="GHB17334.1"/>
    </source>
</evidence>
<evidence type="ECO:0000259" key="5">
    <source>
        <dbReference type="Pfam" id="PF13407"/>
    </source>
</evidence>
<accession>A0ABQ3DV24</accession>
<dbReference type="NCBIfam" id="NF007936">
    <property type="entry name" value="PRK10653.1"/>
    <property type="match status" value="1"/>
</dbReference>
<reference evidence="7" key="1">
    <citation type="journal article" date="2019" name="Int. J. Syst. Evol. Microbiol.">
        <title>The Global Catalogue of Microorganisms (GCM) 10K type strain sequencing project: providing services to taxonomists for standard genome sequencing and annotation.</title>
        <authorList>
            <consortium name="The Broad Institute Genomics Platform"/>
            <consortium name="The Broad Institute Genome Sequencing Center for Infectious Disease"/>
            <person name="Wu L."/>
            <person name="Ma J."/>
        </authorList>
    </citation>
    <scope>NUCLEOTIDE SEQUENCE [LARGE SCALE GENOMIC DNA]</scope>
    <source>
        <strain evidence="7">KCTC 12861</strain>
    </source>
</reference>
<dbReference type="PANTHER" id="PTHR46847:SF1">
    <property type="entry name" value="D-ALLOSE-BINDING PERIPLASMIC PROTEIN-RELATED"/>
    <property type="match status" value="1"/>
</dbReference>
<feature type="domain" description="Periplasmic binding protein" evidence="5">
    <location>
        <begin position="28"/>
        <end position="279"/>
    </location>
</feature>
<keyword evidence="7" id="KW-1185">Reference proteome</keyword>
<evidence type="ECO:0000256" key="3">
    <source>
        <dbReference type="ARBA" id="ARBA00022729"/>
    </source>
</evidence>
<dbReference type="InterPro" id="IPR028082">
    <property type="entry name" value="Peripla_BP_I"/>
</dbReference>
<dbReference type="Proteomes" id="UP000637980">
    <property type="component" value="Unassembled WGS sequence"/>
</dbReference>
<evidence type="ECO:0000313" key="7">
    <source>
        <dbReference type="Proteomes" id="UP000637980"/>
    </source>
</evidence>
<gene>
    <name evidence="6" type="ORF">GCM10007094_00980</name>
</gene>
<comment type="subcellular location">
    <subcellularLocation>
        <location evidence="1">Cell envelope</location>
    </subcellularLocation>
</comment>